<dbReference type="PANTHER" id="PTHR38107">
    <property type="match status" value="1"/>
</dbReference>
<keyword evidence="4 7" id="KW-0378">Hydrolase</keyword>
<evidence type="ECO:0000313" key="9">
    <source>
        <dbReference type="EMBL" id="MFD2142295.1"/>
    </source>
</evidence>
<dbReference type="GO" id="GO:0016787">
    <property type="term" value="F:hydrolase activity"/>
    <property type="evidence" value="ECO:0007669"/>
    <property type="project" value="UniProtKB-KW"/>
</dbReference>
<dbReference type="InterPro" id="IPR023346">
    <property type="entry name" value="Lysozyme-like_dom_sf"/>
</dbReference>
<dbReference type="Proteomes" id="UP001597299">
    <property type="component" value="Unassembled WGS sequence"/>
</dbReference>
<evidence type="ECO:0000256" key="1">
    <source>
        <dbReference type="ARBA" id="ARBA00000632"/>
    </source>
</evidence>
<dbReference type="InterPro" id="IPR023347">
    <property type="entry name" value="Lysozyme_dom_sf"/>
</dbReference>
<reference evidence="10" key="1">
    <citation type="journal article" date="2019" name="Int. J. Syst. Evol. Microbiol.">
        <title>The Global Catalogue of Microorganisms (GCM) 10K type strain sequencing project: providing services to taxonomists for standard genome sequencing and annotation.</title>
        <authorList>
            <consortium name="The Broad Institute Genomics Platform"/>
            <consortium name="The Broad Institute Genome Sequencing Center for Infectious Disease"/>
            <person name="Wu L."/>
            <person name="Ma J."/>
        </authorList>
    </citation>
    <scope>NUCLEOTIDE SEQUENCE [LARGE SCALE GENOMIC DNA]</scope>
    <source>
        <strain evidence="10">CCM 7435</strain>
    </source>
</reference>
<feature type="domain" description="Peptidoglycan binding-like" evidence="8">
    <location>
        <begin position="3"/>
        <end position="55"/>
    </location>
</feature>
<evidence type="ECO:0000256" key="5">
    <source>
        <dbReference type="ARBA" id="ARBA00023200"/>
    </source>
</evidence>
<dbReference type="InterPro" id="IPR002477">
    <property type="entry name" value="Peptidoglycan-bd-like"/>
</dbReference>
<organism evidence="9 10">
    <name type="scientific">Ancylobacter oerskovii</name>
    <dbReference type="NCBI Taxonomy" id="459519"/>
    <lineage>
        <taxon>Bacteria</taxon>
        <taxon>Pseudomonadati</taxon>
        <taxon>Pseudomonadota</taxon>
        <taxon>Alphaproteobacteria</taxon>
        <taxon>Hyphomicrobiales</taxon>
        <taxon>Xanthobacteraceae</taxon>
        <taxon>Ancylobacter</taxon>
    </lineage>
</organism>
<evidence type="ECO:0000256" key="2">
    <source>
        <dbReference type="ARBA" id="ARBA00022529"/>
    </source>
</evidence>
<dbReference type="InterPro" id="IPR002196">
    <property type="entry name" value="Glyco_hydro_24"/>
</dbReference>
<accession>A0ABW4Z0Y6</accession>
<dbReference type="HAMAP" id="MF_04110">
    <property type="entry name" value="ENDOLYSIN_T4"/>
    <property type="match status" value="1"/>
</dbReference>
<keyword evidence="5" id="KW-1035">Host cytoplasm</keyword>
<keyword evidence="6 7" id="KW-0326">Glycosidase</keyword>
<dbReference type="Pfam" id="PF01471">
    <property type="entry name" value="PG_binding_1"/>
    <property type="match status" value="1"/>
</dbReference>
<dbReference type="Gene3D" id="1.10.101.10">
    <property type="entry name" value="PGBD-like superfamily/PGBD"/>
    <property type="match status" value="1"/>
</dbReference>
<dbReference type="InterPro" id="IPR036366">
    <property type="entry name" value="PGBDSf"/>
</dbReference>
<dbReference type="SUPFAM" id="SSF53955">
    <property type="entry name" value="Lysozyme-like"/>
    <property type="match status" value="1"/>
</dbReference>
<evidence type="ECO:0000256" key="7">
    <source>
        <dbReference type="RuleBase" id="RU003788"/>
    </source>
</evidence>
<keyword evidence="10" id="KW-1185">Reference proteome</keyword>
<evidence type="ECO:0000256" key="6">
    <source>
        <dbReference type="ARBA" id="ARBA00023295"/>
    </source>
</evidence>
<protein>
    <recommendedName>
        <fullName evidence="7">Lysozyme</fullName>
        <ecNumber evidence="7">3.2.1.17</ecNumber>
    </recommendedName>
</protein>
<dbReference type="InterPro" id="IPR034690">
    <property type="entry name" value="Endolysin_T4_type"/>
</dbReference>
<comment type="catalytic activity">
    <reaction evidence="1 7">
        <text>Hydrolysis of (1-&gt;4)-beta-linkages between N-acetylmuramic acid and N-acetyl-D-glucosamine residues in a peptidoglycan and between N-acetyl-D-glucosamine residues in chitodextrins.</text>
        <dbReference type="EC" id="3.2.1.17"/>
    </reaction>
</comment>
<sequence>MNTRELQTRLTALGYAPGPIDGVMGLKTRAATVAFQRAAGLYPDGVAGPKTEAALMAAIEARTADATPAPVRQSMSAIGLAVLISREARKLTAYRDTKGIWTIGIGHTAAAGAPIPYQGLTITAAEADAIFARDLTQYEDAVRAAIKVPLAHHQFDALASVCYNIGTGGFAGATFVKRINAGESSARIRAAILMWRKPAEIISRRTGEADQFVTPYSVSLPKARSTDARPISLAA</sequence>
<dbReference type="SUPFAM" id="SSF47090">
    <property type="entry name" value="PGBD-like"/>
    <property type="match status" value="1"/>
</dbReference>
<dbReference type="Pfam" id="PF00959">
    <property type="entry name" value="Phage_lysozyme"/>
    <property type="match status" value="1"/>
</dbReference>
<keyword evidence="3 7" id="KW-0081">Bacteriolytic enzyme</keyword>
<gene>
    <name evidence="9" type="ORF">ACFSNC_17955</name>
</gene>
<evidence type="ECO:0000259" key="8">
    <source>
        <dbReference type="Pfam" id="PF01471"/>
    </source>
</evidence>
<dbReference type="RefSeq" id="WP_213351253.1">
    <property type="nucleotide sequence ID" value="NZ_JAHBGB010000006.1"/>
</dbReference>
<evidence type="ECO:0000256" key="4">
    <source>
        <dbReference type="ARBA" id="ARBA00022801"/>
    </source>
</evidence>
<comment type="similarity">
    <text evidence="7">Belongs to the glycosyl hydrolase 24 family.</text>
</comment>
<dbReference type="PANTHER" id="PTHR38107:SF3">
    <property type="entry name" value="LYSOZYME RRRD-RELATED"/>
    <property type="match status" value="1"/>
</dbReference>
<keyword evidence="2 7" id="KW-0929">Antimicrobial</keyword>
<dbReference type="InterPro" id="IPR036365">
    <property type="entry name" value="PGBD-like_sf"/>
</dbReference>
<comment type="caution">
    <text evidence="9">The sequence shown here is derived from an EMBL/GenBank/DDBJ whole genome shotgun (WGS) entry which is preliminary data.</text>
</comment>
<dbReference type="EC" id="3.2.1.17" evidence="7"/>
<name>A0ABW4Z0Y6_9HYPH</name>
<dbReference type="CDD" id="cd00737">
    <property type="entry name" value="lyz_endolysin_autolysin"/>
    <property type="match status" value="1"/>
</dbReference>
<proteinExistence type="inferred from homology"/>
<dbReference type="Gene3D" id="1.10.530.40">
    <property type="match status" value="1"/>
</dbReference>
<evidence type="ECO:0000256" key="3">
    <source>
        <dbReference type="ARBA" id="ARBA00022638"/>
    </source>
</evidence>
<dbReference type="EMBL" id="JBHUHD010000001">
    <property type="protein sequence ID" value="MFD2142295.1"/>
    <property type="molecule type" value="Genomic_DNA"/>
</dbReference>
<dbReference type="InterPro" id="IPR051018">
    <property type="entry name" value="Bacteriophage_GH24"/>
</dbReference>
<evidence type="ECO:0000313" key="10">
    <source>
        <dbReference type="Proteomes" id="UP001597299"/>
    </source>
</evidence>
<dbReference type="InterPro" id="IPR033907">
    <property type="entry name" value="Endolysin_autolysin"/>
</dbReference>